<keyword evidence="2" id="KW-0808">Transferase</keyword>
<dbReference type="CDD" id="cd02440">
    <property type="entry name" value="AdoMet_MTases"/>
    <property type="match status" value="1"/>
</dbReference>
<gene>
    <name evidence="5" type="ORF">A3C86_01545</name>
</gene>
<keyword evidence="1" id="KW-0489">Methyltransferase</keyword>
<dbReference type="PANTHER" id="PTHR43464">
    <property type="entry name" value="METHYLTRANSFERASE"/>
    <property type="match status" value="1"/>
</dbReference>
<dbReference type="PANTHER" id="PTHR43464:SF19">
    <property type="entry name" value="UBIQUINONE BIOSYNTHESIS O-METHYLTRANSFERASE, MITOCHONDRIAL"/>
    <property type="match status" value="1"/>
</dbReference>
<protein>
    <recommendedName>
        <fullName evidence="4">Methyltransferase type 11 domain-containing protein</fullName>
    </recommendedName>
</protein>
<evidence type="ECO:0000256" key="3">
    <source>
        <dbReference type="ARBA" id="ARBA00022691"/>
    </source>
</evidence>
<name>A0A1F6DDB4_9BACT</name>
<feature type="domain" description="Methyltransferase type 11" evidence="4">
    <location>
        <begin position="43"/>
        <end position="137"/>
    </location>
</feature>
<dbReference type="AlphaFoldDB" id="A0A1F6DDB4"/>
<evidence type="ECO:0000256" key="2">
    <source>
        <dbReference type="ARBA" id="ARBA00022679"/>
    </source>
</evidence>
<dbReference type="InterPro" id="IPR013216">
    <property type="entry name" value="Methyltransf_11"/>
</dbReference>
<comment type="caution">
    <text evidence="5">The sequence shown here is derived from an EMBL/GenBank/DDBJ whole genome shotgun (WGS) entry which is preliminary data.</text>
</comment>
<dbReference type="Pfam" id="PF08241">
    <property type="entry name" value="Methyltransf_11"/>
    <property type="match status" value="1"/>
</dbReference>
<dbReference type="GO" id="GO:0032259">
    <property type="term" value="P:methylation"/>
    <property type="evidence" value="ECO:0007669"/>
    <property type="project" value="UniProtKB-KW"/>
</dbReference>
<dbReference type="InterPro" id="IPR029063">
    <property type="entry name" value="SAM-dependent_MTases_sf"/>
</dbReference>
<dbReference type="SUPFAM" id="SSF53335">
    <property type="entry name" value="S-adenosyl-L-methionine-dependent methyltransferases"/>
    <property type="match status" value="1"/>
</dbReference>
<proteinExistence type="predicted"/>
<dbReference type="EMBL" id="MFLD01000027">
    <property type="protein sequence ID" value="OGG59317.1"/>
    <property type="molecule type" value="Genomic_DNA"/>
</dbReference>
<organism evidence="5 6">
    <name type="scientific">Candidatus Kaiserbacteria bacterium RIFCSPHIGHO2_02_FULL_49_16</name>
    <dbReference type="NCBI Taxonomy" id="1798490"/>
    <lineage>
        <taxon>Bacteria</taxon>
        <taxon>Candidatus Kaiseribacteriota</taxon>
    </lineage>
</organism>
<dbReference type="Gene3D" id="3.40.50.150">
    <property type="entry name" value="Vaccinia Virus protein VP39"/>
    <property type="match status" value="1"/>
</dbReference>
<evidence type="ECO:0000313" key="5">
    <source>
        <dbReference type="EMBL" id="OGG59317.1"/>
    </source>
</evidence>
<accession>A0A1F6DDB4</accession>
<dbReference type="GO" id="GO:0008757">
    <property type="term" value="F:S-adenosylmethionine-dependent methyltransferase activity"/>
    <property type="evidence" value="ECO:0007669"/>
    <property type="project" value="InterPro"/>
</dbReference>
<keyword evidence="3" id="KW-0949">S-adenosyl-L-methionine</keyword>
<dbReference type="Proteomes" id="UP000178042">
    <property type="component" value="Unassembled WGS sequence"/>
</dbReference>
<reference evidence="5 6" key="1">
    <citation type="journal article" date="2016" name="Nat. Commun.">
        <title>Thousands of microbial genomes shed light on interconnected biogeochemical processes in an aquifer system.</title>
        <authorList>
            <person name="Anantharaman K."/>
            <person name="Brown C.T."/>
            <person name="Hug L.A."/>
            <person name="Sharon I."/>
            <person name="Castelle C.J."/>
            <person name="Probst A.J."/>
            <person name="Thomas B.C."/>
            <person name="Singh A."/>
            <person name="Wilkins M.J."/>
            <person name="Karaoz U."/>
            <person name="Brodie E.L."/>
            <person name="Williams K.H."/>
            <person name="Hubbard S.S."/>
            <person name="Banfield J.F."/>
        </authorList>
    </citation>
    <scope>NUCLEOTIDE SEQUENCE [LARGE SCALE GENOMIC DNA]</scope>
</reference>
<evidence type="ECO:0000256" key="1">
    <source>
        <dbReference type="ARBA" id="ARBA00022603"/>
    </source>
</evidence>
<evidence type="ECO:0000313" key="6">
    <source>
        <dbReference type="Proteomes" id="UP000178042"/>
    </source>
</evidence>
<sequence>MSSQHRFGYEWDRYSRMTSDYEPQFRNWTHPMTPEDWKGLRVLDAGCGMGRNSYWPMRWGAASVTAFDYDERSVARAQETLKEFPNARVLFSSIYDIKWKNEFDVAFAIGVIHHLAEPRRAVSRLADSLKPGGKLLIWVYSYEGNEWIVRYVDPVRKIITSKLPPVLVHALSYFCSVPLYLFVKITRGPSAYLRQLSTFDFWHIHSIVFDQLIPDIAHYWRREEVRSLAEGGGSLADIRVEETPKGTGWILRATKK</sequence>
<evidence type="ECO:0000259" key="4">
    <source>
        <dbReference type="Pfam" id="PF08241"/>
    </source>
</evidence>